<dbReference type="EMBL" id="ATCF01000038">
    <property type="protein sequence ID" value="EPD97503.1"/>
    <property type="molecule type" value="Genomic_DNA"/>
</dbReference>
<sequence length="121" mass="13073">MFALSDMMRVVLAQYVVTLIAALFCTAVFGTDPGLSAFLGGFYYAAATTLHALILLGVKKLGCGVGANVVTLLFGEFVKVLCVILLLFITAQLYANLNWPALIISLMAVANSYFILLFKKR</sequence>
<evidence type="ECO:0008006" key="9">
    <source>
        <dbReference type="Google" id="ProtNLM"/>
    </source>
</evidence>
<keyword evidence="8" id="KW-1185">Reference proteome</keyword>
<reference evidence="7 8" key="1">
    <citation type="submission" date="2013-04" db="EMBL/GenBank/DDBJ databases">
        <title>The Genome Sequence of Sutterella wadsworthensis HGA0223.</title>
        <authorList>
            <consortium name="The Broad Institute Genomics Platform"/>
            <person name="Earl A."/>
            <person name="Ward D."/>
            <person name="Feldgarden M."/>
            <person name="Gevers D."/>
            <person name="Schmidt T.M."/>
            <person name="Dover J."/>
            <person name="Dai D."/>
            <person name="Walker B."/>
            <person name="Young S."/>
            <person name="Zeng Q."/>
            <person name="Gargeya S."/>
            <person name="Fitzgerald M."/>
            <person name="Haas B."/>
            <person name="Abouelleil A."/>
            <person name="Allen A.W."/>
            <person name="Alvarado L."/>
            <person name="Arachchi H.M."/>
            <person name="Berlin A.M."/>
            <person name="Chapman S.B."/>
            <person name="Gainer-Dewar J."/>
            <person name="Goldberg J."/>
            <person name="Griggs A."/>
            <person name="Gujja S."/>
            <person name="Hansen M."/>
            <person name="Howarth C."/>
            <person name="Imamovic A."/>
            <person name="Ireland A."/>
            <person name="Larimer J."/>
            <person name="McCowan C."/>
            <person name="Murphy C."/>
            <person name="Pearson M."/>
            <person name="Poon T.W."/>
            <person name="Priest M."/>
            <person name="Roberts A."/>
            <person name="Saif S."/>
            <person name="Shea T."/>
            <person name="Sisk P."/>
            <person name="Sykes S."/>
            <person name="Wortman J."/>
            <person name="Nusbaum C."/>
            <person name="Birren B."/>
        </authorList>
    </citation>
    <scope>NUCLEOTIDE SEQUENCE [LARGE SCALE GENOMIC DNA]</scope>
    <source>
        <strain evidence="7 8">HGA0223</strain>
    </source>
</reference>
<dbReference type="eggNOG" id="COG3312">
    <property type="taxonomic scope" value="Bacteria"/>
</dbReference>
<evidence type="ECO:0000256" key="6">
    <source>
        <dbReference type="SAM" id="Phobius"/>
    </source>
</evidence>
<dbReference type="STRING" id="1203554.HMPREF1476_02339"/>
<keyword evidence="2" id="KW-1003">Cell membrane</keyword>
<dbReference type="HOGENOM" id="CLU_121415_6_0_4"/>
<evidence type="ECO:0000256" key="1">
    <source>
        <dbReference type="ARBA" id="ARBA00004651"/>
    </source>
</evidence>
<comment type="subcellular location">
    <subcellularLocation>
        <location evidence="1">Cell membrane</location>
        <topology evidence="1">Multi-pass membrane protein</topology>
    </subcellularLocation>
</comment>
<dbReference type="GeneID" id="64062294"/>
<evidence type="ECO:0000256" key="5">
    <source>
        <dbReference type="ARBA" id="ARBA00023136"/>
    </source>
</evidence>
<feature type="transmembrane region" description="Helical" evidence="6">
    <location>
        <begin position="70"/>
        <end position="91"/>
    </location>
</feature>
<dbReference type="Proteomes" id="UP000014400">
    <property type="component" value="Unassembled WGS sequence"/>
</dbReference>
<keyword evidence="5 6" id="KW-0472">Membrane</keyword>
<evidence type="ECO:0000256" key="2">
    <source>
        <dbReference type="ARBA" id="ARBA00022475"/>
    </source>
</evidence>
<feature type="transmembrane region" description="Helical" evidence="6">
    <location>
        <begin position="40"/>
        <end position="58"/>
    </location>
</feature>
<keyword evidence="4 6" id="KW-1133">Transmembrane helix</keyword>
<evidence type="ECO:0000256" key="3">
    <source>
        <dbReference type="ARBA" id="ARBA00022692"/>
    </source>
</evidence>
<evidence type="ECO:0000256" key="4">
    <source>
        <dbReference type="ARBA" id="ARBA00022989"/>
    </source>
</evidence>
<name>S3B812_9BURK</name>
<evidence type="ECO:0000313" key="8">
    <source>
        <dbReference type="Proteomes" id="UP000014400"/>
    </source>
</evidence>
<dbReference type="PATRIC" id="fig|1203554.3.peg.2420"/>
<dbReference type="RefSeq" id="WP_005429142.1">
    <property type="nucleotide sequence ID" value="NZ_KE150482.1"/>
</dbReference>
<comment type="caution">
    <text evidence="7">The sequence shown here is derived from an EMBL/GenBank/DDBJ whole genome shotgun (WGS) entry which is preliminary data.</text>
</comment>
<dbReference type="GO" id="GO:0005886">
    <property type="term" value="C:plasma membrane"/>
    <property type="evidence" value="ECO:0007669"/>
    <property type="project" value="UniProtKB-SubCell"/>
</dbReference>
<accession>S3B812</accession>
<feature type="transmembrane region" description="Helical" evidence="6">
    <location>
        <begin position="97"/>
        <end position="118"/>
    </location>
</feature>
<gene>
    <name evidence="7" type="ORF">HMPREF1476_02339</name>
</gene>
<dbReference type="Pfam" id="PF03899">
    <property type="entry name" value="ATP-synt_I"/>
    <property type="match status" value="1"/>
</dbReference>
<keyword evidence="3 6" id="KW-0812">Transmembrane</keyword>
<dbReference type="AlphaFoldDB" id="S3B812"/>
<proteinExistence type="predicted"/>
<dbReference type="InterPro" id="IPR005598">
    <property type="entry name" value="ATP_synth_I"/>
</dbReference>
<organism evidence="7 8">
    <name type="scientific">Sutterella wadsworthensis HGA0223</name>
    <dbReference type="NCBI Taxonomy" id="1203554"/>
    <lineage>
        <taxon>Bacteria</taxon>
        <taxon>Pseudomonadati</taxon>
        <taxon>Pseudomonadota</taxon>
        <taxon>Betaproteobacteria</taxon>
        <taxon>Burkholderiales</taxon>
        <taxon>Sutterellaceae</taxon>
        <taxon>Sutterella</taxon>
    </lineage>
</organism>
<evidence type="ECO:0000313" key="7">
    <source>
        <dbReference type="EMBL" id="EPD97503.1"/>
    </source>
</evidence>
<protein>
    <recommendedName>
        <fullName evidence="9">ATP synthase I</fullName>
    </recommendedName>
</protein>